<reference evidence="3" key="1">
    <citation type="journal article" date="2022" name="bioRxiv">
        <title>Sequencing and chromosome-scale assembly of the giantPleurodeles waltlgenome.</title>
        <authorList>
            <person name="Brown T."/>
            <person name="Elewa A."/>
            <person name="Iarovenko S."/>
            <person name="Subramanian E."/>
            <person name="Araus A.J."/>
            <person name="Petzold A."/>
            <person name="Susuki M."/>
            <person name="Suzuki K.-i.T."/>
            <person name="Hayashi T."/>
            <person name="Toyoda A."/>
            <person name="Oliveira C."/>
            <person name="Osipova E."/>
            <person name="Leigh N.D."/>
            <person name="Simon A."/>
            <person name="Yun M.H."/>
        </authorList>
    </citation>
    <scope>NUCLEOTIDE SEQUENCE</scope>
    <source>
        <strain evidence="3">20211129_DDA</strain>
        <tissue evidence="3">Liver</tissue>
    </source>
</reference>
<feature type="compositionally biased region" description="Polar residues" evidence="1">
    <location>
        <begin position="749"/>
        <end position="764"/>
    </location>
</feature>
<feature type="region of interest" description="Disordered" evidence="1">
    <location>
        <begin position="961"/>
        <end position="983"/>
    </location>
</feature>
<dbReference type="InterPro" id="IPR011989">
    <property type="entry name" value="ARM-like"/>
</dbReference>
<dbReference type="Proteomes" id="UP001066276">
    <property type="component" value="Chromosome 6"/>
</dbReference>
<dbReference type="AlphaFoldDB" id="A0AAV7R0L7"/>
<feature type="region of interest" description="Disordered" evidence="1">
    <location>
        <begin position="744"/>
        <end position="832"/>
    </location>
</feature>
<dbReference type="SUPFAM" id="SSF49265">
    <property type="entry name" value="Fibronectin type III"/>
    <property type="match status" value="2"/>
</dbReference>
<keyword evidence="4" id="KW-1185">Reference proteome</keyword>
<dbReference type="CDD" id="cd00063">
    <property type="entry name" value="FN3"/>
    <property type="match status" value="3"/>
</dbReference>
<dbReference type="SMART" id="SM00060">
    <property type="entry name" value="FN3"/>
    <property type="match status" value="3"/>
</dbReference>
<evidence type="ECO:0000313" key="3">
    <source>
        <dbReference type="EMBL" id="KAJ1145659.1"/>
    </source>
</evidence>
<dbReference type="InterPro" id="IPR016024">
    <property type="entry name" value="ARM-type_fold"/>
</dbReference>
<dbReference type="Pfam" id="PF00041">
    <property type="entry name" value="fn3"/>
    <property type="match status" value="1"/>
</dbReference>
<proteinExistence type="predicted"/>
<dbReference type="InterPro" id="IPR003961">
    <property type="entry name" value="FN3_dom"/>
</dbReference>
<dbReference type="Gene3D" id="1.25.10.10">
    <property type="entry name" value="Leucine-rich Repeat Variant"/>
    <property type="match status" value="2"/>
</dbReference>
<organism evidence="3 4">
    <name type="scientific">Pleurodeles waltl</name>
    <name type="common">Iberian ribbed newt</name>
    <dbReference type="NCBI Taxonomy" id="8319"/>
    <lineage>
        <taxon>Eukaryota</taxon>
        <taxon>Metazoa</taxon>
        <taxon>Chordata</taxon>
        <taxon>Craniata</taxon>
        <taxon>Vertebrata</taxon>
        <taxon>Euteleostomi</taxon>
        <taxon>Amphibia</taxon>
        <taxon>Batrachia</taxon>
        <taxon>Caudata</taxon>
        <taxon>Salamandroidea</taxon>
        <taxon>Salamandridae</taxon>
        <taxon>Pleurodelinae</taxon>
        <taxon>Pleurodeles</taxon>
    </lineage>
</organism>
<sequence>MQLILLYGHRIEYSRWLELRANEGAILHRSGDLLALLACKDRRCQCHFSFDDAVLPWVTEVTPTQGYGSGVEAGGFSLRLEEEEGGGDRARRVGDRVDSGSRAEAMKAWAGRGGPGEGKTPSVELDALLPRLLSSDPGEALQAVEGLLCALQGQRARLLQALLGDPKCHQYLDALSRLLAAPDVRLCSNIAYILGTIAEDEIGTSRLVLLAERPISKDCSLLGMLAAMLKWDDSEAVMNAAGTLGTLAETCMGQQLLLKDPQGEEIIENITLLLDSSNEWTASNAALVLARLSMCQEGCAKLLEHTTSDLILKKLITSLQVDEAGCGMNAAFAIGRLCGTDSGLKKVLSLPEAENMIVALELMMAKGDAGGSRNACFALSCLAEDRDGHSHILKSPVCSRVIDTLCRLLQSEEQESSWFAAMTVRVLANQPMGVVKLREHPQLEKLLKKMSSSNTAGKELLEEVTASLLKLQRLPRPHPPTTKRLSNGSIKLEWNDYRPLSGLQVIYRLFERDSLLYHGRQCSYVFSNVKPGKEYCFTLSMETEGDHSPHISVTVFTQEESVASCPLNLRVIGRTTSQLKLIWAPPAEPHGVIKGYTVCRGDTVVESTQELSCIVGGLTPDTSYTFSVCACTSKGRGEKAFVEARTTDTGEHAPGKLSLYVVGRSEIFITWDVPKVPLGRFFNYELCLNGKVVYLGTERTYTARRLTANTEYTCTVSAITSEGRCESRPVTRRTAKDEYENINKGYSPMWSSQPATAHSTQASTDSDEKPAKTRSIMTETYKRSPVKILKNHILISQRANRPREDDSAGTPVLRSRRNSSLSWSTESSSGTPQLLSEAVRLTMVSRQPEPRIPLLKGLTREVSFGGSRERNTEASVSQNEMLTAKSVISSTMSPAFQGQYGLCTLSHPMRLTTDTGKGHKVPSFPGRGSFPSFPSLSVAIFESLGPEYLVQHRAKTESELLRGPQKEKQEKTQKWKRLDKASTSVQQEKTPHACVLKTTEPGKDSILLINRRNLRDWVSKQDPSEMVCQGTWPISEPELPRSLGRSTAYTPMKKKVLSVHLPKDLLLKDHLFSQARASFQGRLNVWSQLQPGRLLQTQPQRTKEIHAMGKPRSGKQ</sequence>
<dbReference type="InterPro" id="IPR050713">
    <property type="entry name" value="RTP_Phos/Ushers"/>
</dbReference>
<name>A0AAV7R0L7_PLEWA</name>
<dbReference type="SUPFAM" id="SSF48371">
    <property type="entry name" value="ARM repeat"/>
    <property type="match status" value="1"/>
</dbReference>
<dbReference type="PANTHER" id="PTHR46957">
    <property type="entry name" value="CYTOKINE RECEPTOR"/>
    <property type="match status" value="1"/>
</dbReference>
<accession>A0AAV7R0L7</accession>
<evidence type="ECO:0000256" key="1">
    <source>
        <dbReference type="SAM" id="MobiDB-lite"/>
    </source>
</evidence>
<feature type="domain" description="Fibronectin type-III" evidence="2">
    <location>
        <begin position="476"/>
        <end position="561"/>
    </location>
</feature>
<dbReference type="InterPro" id="IPR036116">
    <property type="entry name" value="FN3_sf"/>
</dbReference>
<dbReference type="EMBL" id="JANPWB010000010">
    <property type="protein sequence ID" value="KAJ1145659.1"/>
    <property type="molecule type" value="Genomic_DNA"/>
</dbReference>
<protein>
    <recommendedName>
        <fullName evidence="2">Fibronectin type-III domain-containing protein</fullName>
    </recommendedName>
</protein>
<feature type="domain" description="Fibronectin type-III" evidence="2">
    <location>
        <begin position="653"/>
        <end position="737"/>
    </location>
</feature>
<dbReference type="InterPro" id="IPR013783">
    <property type="entry name" value="Ig-like_fold"/>
</dbReference>
<dbReference type="GO" id="GO:0016020">
    <property type="term" value="C:membrane"/>
    <property type="evidence" value="ECO:0007669"/>
    <property type="project" value="UniProtKB-SubCell"/>
</dbReference>
<evidence type="ECO:0000313" key="4">
    <source>
        <dbReference type="Proteomes" id="UP001066276"/>
    </source>
</evidence>
<evidence type="ECO:0000259" key="2">
    <source>
        <dbReference type="PROSITE" id="PS50853"/>
    </source>
</evidence>
<dbReference type="Gene3D" id="2.60.40.10">
    <property type="entry name" value="Immunoglobulins"/>
    <property type="match status" value="3"/>
</dbReference>
<gene>
    <name evidence="3" type="ORF">NDU88_011945</name>
</gene>
<feature type="domain" description="Fibronectin type-III" evidence="2">
    <location>
        <begin position="565"/>
        <end position="650"/>
    </location>
</feature>
<comment type="caution">
    <text evidence="3">The sequence shown here is derived from an EMBL/GenBank/DDBJ whole genome shotgun (WGS) entry which is preliminary data.</text>
</comment>
<feature type="compositionally biased region" description="Low complexity" evidence="1">
    <location>
        <begin position="818"/>
        <end position="829"/>
    </location>
</feature>
<dbReference type="PANTHER" id="PTHR46957:SF3">
    <property type="entry name" value="CYTOKINE RECEPTOR"/>
    <property type="match status" value="1"/>
</dbReference>
<feature type="compositionally biased region" description="Basic and acidic residues" evidence="1">
    <location>
        <begin position="961"/>
        <end position="980"/>
    </location>
</feature>
<dbReference type="PROSITE" id="PS50853">
    <property type="entry name" value="FN3"/>
    <property type="match status" value="3"/>
</dbReference>